<evidence type="ECO:0000256" key="5">
    <source>
        <dbReference type="ARBA" id="ARBA00022741"/>
    </source>
</evidence>
<dbReference type="EMBL" id="MH281630">
    <property type="protein sequence ID" value="AYR06388.1"/>
    <property type="molecule type" value="Genomic_DNA"/>
</dbReference>
<evidence type="ECO:0000256" key="1">
    <source>
        <dbReference type="ARBA" id="ARBA00001946"/>
    </source>
</evidence>
<dbReference type="EC" id="6.1.1.20" evidence="2"/>
<evidence type="ECO:0000259" key="10">
    <source>
        <dbReference type="PROSITE" id="PS51447"/>
    </source>
</evidence>
<keyword evidence="6" id="KW-0067">ATP-binding</keyword>
<dbReference type="Gene3D" id="3.30.930.10">
    <property type="entry name" value="Bira Bifunctional Protein, Domain 2"/>
    <property type="match status" value="1"/>
</dbReference>
<accession>A0A3G3MHW8</accession>
<dbReference type="InterPro" id="IPR045060">
    <property type="entry name" value="Phe-tRNA-ligase_IIc_bsu"/>
</dbReference>
<organism evidence="12">
    <name type="scientific">Rhodogorgon sp</name>
    <dbReference type="NCBI Taxonomy" id="2485824"/>
    <lineage>
        <taxon>Eukaryota</taxon>
        <taxon>Rhodophyta</taxon>
        <taxon>Florideophyceae</taxon>
        <taxon>Corallinophycidae</taxon>
        <taxon>Rhodogorgonales</taxon>
        <taxon>Rhodogorgonaceae</taxon>
        <taxon>Rhodogorgon</taxon>
    </lineage>
</organism>
<dbReference type="InterPro" id="IPR020825">
    <property type="entry name" value="Phe-tRNA_synthase-like_B3/B4"/>
</dbReference>
<keyword evidence="8" id="KW-0648">Protein biosynthesis</keyword>
<evidence type="ECO:0000256" key="7">
    <source>
        <dbReference type="ARBA" id="ARBA00022842"/>
    </source>
</evidence>
<dbReference type="Gene3D" id="3.30.70.380">
    <property type="entry name" value="Ferrodoxin-fold anticodon-binding domain"/>
    <property type="match status" value="1"/>
</dbReference>
<dbReference type="InterPro" id="IPR005121">
    <property type="entry name" value="Fdx_antiC-bd"/>
</dbReference>
<keyword evidence="9 12" id="KW-0030">Aminoacyl-tRNA synthetase</keyword>
<dbReference type="InterPro" id="IPR045864">
    <property type="entry name" value="aa-tRNA-synth_II/BPL/LPL"/>
</dbReference>
<evidence type="ECO:0000256" key="3">
    <source>
        <dbReference type="ARBA" id="ARBA00022598"/>
    </source>
</evidence>
<dbReference type="InterPro" id="IPR036690">
    <property type="entry name" value="Fdx_antiC-bd_sf"/>
</dbReference>
<sequence length="694" mass="81259">MKISWNWLNTKINLHNISYHELSEKLTLAGLEVENIKHNKEIDDTIIELSTAANRPDINSLMSLTTEIAAILKTPIRFNTLTSVKAARQREINPHFQENLNICEKLQISIIHNLNATHYPKCLHNYLVAYDIKPLNNPLDIINFMNLKWGQSIQISALSKSNTFSDINLKLEEDIYDRLKYPTLYLNSKQVYSLKNNSDSLFSHKNNKITSIVIVNIIYKQDYLSSVSHQIAKNLNKSSKAYFTNGISETLELICKLYNTKVDITYTYNSTPKANPSTTINTSINKINQLLGPLQFNTNYPHLYLNEDTIINILKQLKFNILKRDKTLEIQIPENRGHDITREIDIIEEIGRIHGFNNFSDKLPQRQHIGEIPKKTLAINRIRTILRSMGLHEVMHYSLNFNQDTQLETINLYNPLTTDQKQLRTSLIDNLIRAKLHNIKQGNSILEFFEIGRVFFYNAQTQIKQEKIYLSGLLGNPYYNRCNWSDKSHQLSWLQAKGQLENFFESIHMQISWIEPSTNSILFNQIKPYLHSKRTCYIIHKDKIIGIFSQLKSKITKKDHINHDIYLFEIDTNYLFNNIIYEPKHLFYINKPYSNYPRIIRDISIVIHKYIPIQKILNIVQKIQKKSNYLLESVTIFDEYYAPHKKSDTKNVGLRVTYRSLYKTLTNTEIEQIEKSLKTHLEKELMNFDLKSKS</sequence>
<dbReference type="SUPFAM" id="SSF46955">
    <property type="entry name" value="Putative DNA-binding domain"/>
    <property type="match status" value="2"/>
</dbReference>
<dbReference type="InterPro" id="IPR041616">
    <property type="entry name" value="PheRS_beta_core"/>
</dbReference>
<evidence type="ECO:0000256" key="8">
    <source>
        <dbReference type="ARBA" id="ARBA00022917"/>
    </source>
</evidence>
<evidence type="ECO:0000256" key="4">
    <source>
        <dbReference type="ARBA" id="ARBA00022723"/>
    </source>
</evidence>
<reference evidence="12" key="1">
    <citation type="journal article" date="2018" name="Genome Biol. Evol.">
        <title>Mitochondrial and Plastid Genomes from Coralline Red Algae Provide Insights into the Incongruent Evolutionary Histories of Organelles.</title>
        <authorList>
            <person name="Lee J."/>
            <person name="Song H.J."/>
            <person name="In Park S."/>
            <person name="Lee Y.M."/>
            <person name="Jeong S.Y."/>
            <person name="Oh Cho T."/>
            <person name="Kim J.H."/>
            <person name="Choi H.G."/>
            <person name="Choi C.G."/>
            <person name="Nelson W.A."/>
            <person name="Fredericq S."/>
            <person name="Bhattacharya D."/>
            <person name="Su Yoon H."/>
        </authorList>
    </citation>
    <scope>NUCLEOTIDE SEQUENCE</scope>
</reference>
<dbReference type="SMART" id="SM00896">
    <property type="entry name" value="FDX-ACB"/>
    <property type="match status" value="1"/>
</dbReference>
<dbReference type="Pfam" id="PF03147">
    <property type="entry name" value="FDX-ACB"/>
    <property type="match status" value="1"/>
</dbReference>
<dbReference type="SUPFAM" id="SSF56037">
    <property type="entry name" value="PheT/TilS domain"/>
    <property type="match status" value="1"/>
</dbReference>
<dbReference type="PANTHER" id="PTHR10947:SF0">
    <property type="entry name" value="PHENYLALANINE--TRNA LIGASE BETA SUBUNIT"/>
    <property type="match status" value="1"/>
</dbReference>
<geneLocation type="plastid" evidence="12"/>
<protein>
    <recommendedName>
        <fullName evidence="2">phenylalanine--tRNA ligase</fullName>
        <ecNumber evidence="2">6.1.1.20</ecNumber>
    </recommendedName>
</protein>
<dbReference type="GO" id="GO:0004826">
    <property type="term" value="F:phenylalanine-tRNA ligase activity"/>
    <property type="evidence" value="ECO:0007669"/>
    <property type="project" value="UniProtKB-EC"/>
</dbReference>
<dbReference type="SUPFAM" id="SSF55681">
    <property type="entry name" value="Class II aaRS and biotin synthetases"/>
    <property type="match status" value="1"/>
</dbReference>
<keyword evidence="3" id="KW-0436">Ligase</keyword>
<proteinExistence type="predicted"/>
<dbReference type="InterPro" id="IPR005147">
    <property type="entry name" value="tRNA_synthase_B5-dom"/>
</dbReference>
<dbReference type="Pfam" id="PF03484">
    <property type="entry name" value="B5"/>
    <property type="match status" value="1"/>
</dbReference>
<evidence type="ECO:0000256" key="2">
    <source>
        <dbReference type="ARBA" id="ARBA00012814"/>
    </source>
</evidence>
<dbReference type="Pfam" id="PF17759">
    <property type="entry name" value="tRNA_synthFbeta"/>
    <property type="match status" value="1"/>
</dbReference>
<dbReference type="PANTHER" id="PTHR10947">
    <property type="entry name" value="PHENYLALANYL-TRNA SYNTHETASE BETA CHAIN AND LEUCINE-RICH REPEAT-CONTAINING PROTEIN 47"/>
    <property type="match status" value="1"/>
</dbReference>
<evidence type="ECO:0000313" key="12">
    <source>
        <dbReference type="EMBL" id="AYR06388.1"/>
    </source>
</evidence>
<dbReference type="Gene3D" id="3.50.40.10">
    <property type="entry name" value="Phenylalanyl-trna Synthetase, Chain B, domain 3"/>
    <property type="match status" value="1"/>
</dbReference>
<dbReference type="GO" id="GO:0003723">
    <property type="term" value="F:RNA binding"/>
    <property type="evidence" value="ECO:0007669"/>
    <property type="project" value="InterPro"/>
</dbReference>
<feature type="domain" description="B5" evidence="11">
    <location>
        <begin position="275"/>
        <end position="361"/>
    </location>
</feature>
<dbReference type="Gene3D" id="3.30.56.10">
    <property type="match status" value="2"/>
</dbReference>
<dbReference type="PROSITE" id="PS51447">
    <property type="entry name" value="FDX_ACB"/>
    <property type="match status" value="1"/>
</dbReference>
<evidence type="ECO:0000256" key="6">
    <source>
        <dbReference type="ARBA" id="ARBA00022840"/>
    </source>
</evidence>
<evidence type="ECO:0000256" key="9">
    <source>
        <dbReference type="ARBA" id="ARBA00023146"/>
    </source>
</evidence>
<keyword evidence="7" id="KW-0460">Magnesium</keyword>
<feature type="domain" description="FDX-ACB" evidence="10">
    <location>
        <begin position="594"/>
        <end position="691"/>
    </location>
</feature>
<dbReference type="SUPFAM" id="SSF54991">
    <property type="entry name" value="Anticodon-binding domain of PheRS"/>
    <property type="match status" value="1"/>
</dbReference>
<dbReference type="SMART" id="SM00874">
    <property type="entry name" value="B5"/>
    <property type="match status" value="1"/>
</dbReference>
<name>A0A3G3MHW8_9FLOR</name>
<dbReference type="AlphaFoldDB" id="A0A3G3MHW8"/>
<evidence type="ECO:0000259" key="11">
    <source>
        <dbReference type="PROSITE" id="PS51483"/>
    </source>
</evidence>
<keyword evidence="5" id="KW-0547">Nucleotide-binding</keyword>
<dbReference type="PROSITE" id="PS51483">
    <property type="entry name" value="B5"/>
    <property type="match status" value="1"/>
</dbReference>
<dbReference type="GO" id="GO:0006432">
    <property type="term" value="P:phenylalanyl-tRNA aminoacylation"/>
    <property type="evidence" value="ECO:0007669"/>
    <property type="project" value="InterPro"/>
</dbReference>
<dbReference type="GO" id="GO:0000287">
    <property type="term" value="F:magnesium ion binding"/>
    <property type="evidence" value="ECO:0007669"/>
    <property type="project" value="InterPro"/>
</dbReference>
<keyword evidence="4" id="KW-0479">Metal-binding</keyword>
<gene>
    <name evidence="12" type="primary">syfB</name>
</gene>
<dbReference type="InterPro" id="IPR009061">
    <property type="entry name" value="DNA-bd_dom_put_sf"/>
</dbReference>
<dbReference type="GO" id="GO:0009328">
    <property type="term" value="C:phenylalanine-tRNA ligase complex"/>
    <property type="evidence" value="ECO:0007669"/>
    <property type="project" value="TreeGrafter"/>
</dbReference>
<dbReference type="GO" id="GO:0005524">
    <property type="term" value="F:ATP binding"/>
    <property type="evidence" value="ECO:0007669"/>
    <property type="project" value="UniProtKB-KW"/>
</dbReference>
<comment type="cofactor">
    <cofactor evidence="1">
        <name>Mg(2+)</name>
        <dbReference type="ChEBI" id="CHEBI:18420"/>
    </cofactor>
</comment>
<keyword evidence="12" id="KW-0934">Plastid</keyword>